<keyword evidence="3" id="KW-1185">Reference proteome</keyword>
<evidence type="ECO:0000313" key="2">
    <source>
        <dbReference type="EMBL" id="PHH72903.1"/>
    </source>
</evidence>
<gene>
    <name evidence="2" type="ORF">CDD80_4189</name>
</gene>
<dbReference type="EMBL" id="NJES01000384">
    <property type="protein sequence ID" value="PHH72903.1"/>
    <property type="molecule type" value="Genomic_DNA"/>
</dbReference>
<feature type="compositionally biased region" description="Acidic residues" evidence="1">
    <location>
        <begin position="35"/>
        <end position="56"/>
    </location>
</feature>
<organism evidence="2 3">
    <name type="scientific">Ophiocordyceps camponoti-rufipedis</name>
    <dbReference type="NCBI Taxonomy" id="2004952"/>
    <lineage>
        <taxon>Eukaryota</taxon>
        <taxon>Fungi</taxon>
        <taxon>Dikarya</taxon>
        <taxon>Ascomycota</taxon>
        <taxon>Pezizomycotina</taxon>
        <taxon>Sordariomycetes</taxon>
        <taxon>Hypocreomycetidae</taxon>
        <taxon>Hypocreales</taxon>
        <taxon>Ophiocordycipitaceae</taxon>
        <taxon>Ophiocordyceps</taxon>
    </lineage>
</organism>
<proteinExistence type="predicted"/>
<protein>
    <submittedName>
        <fullName evidence="2">Uncharacterized protein</fullName>
    </submittedName>
</protein>
<accession>A0A2C5YZ68</accession>
<feature type="compositionally biased region" description="Basic and acidic residues" evidence="1">
    <location>
        <begin position="22"/>
        <end position="34"/>
    </location>
</feature>
<evidence type="ECO:0000313" key="3">
    <source>
        <dbReference type="Proteomes" id="UP000226431"/>
    </source>
</evidence>
<feature type="compositionally biased region" description="Low complexity" evidence="1">
    <location>
        <begin position="91"/>
        <end position="102"/>
    </location>
</feature>
<sequence length="124" mass="12740">MAGRGARGTSSPRLPGDEVEARDDGGGGGGREEEERGEEEEEEEEEAEEEEVEEEGAGGLKVVVMRGGLEAGRREPSTCTRAVCEGGPRGTGDTPTTAAGGPNRLSDTDGDSRSPEIAGGVQPK</sequence>
<dbReference type="AlphaFoldDB" id="A0A2C5YZ68"/>
<name>A0A2C5YZ68_9HYPO</name>
<reference evidence="2 3" key="1">
    <citation type="submission" date="2017-06" db="EMBL/GenBank/DDBJ databases">
        <title>Ant-infecting Ophiocordyceps genomes reveal a high diversity of potential behavioral manipulation genes and a possible major role for enterotoxins.</title>
        <authorList>
            <person name="De Bekker C."/>
            <person name="Evans H.C."/>
            <person name="Brachmann A."/>
            <person name="Hughes D.P."/>
        </authorList>
    </citation>
    <scope>NUCLEOTIDE SEQUENCE [LARGE SCALE GENOMIC DNA]</scope>
    <source>
        <strain evidence="2 3">Map16</strain>
    </source>
</reference>
<dbReference type="Proteomes" id="UP000226431">
    <property type="component" value="Unassembled WGS sequence"/>
</dbReference>
<feature type="region of interest" description="Disordered" evidence="1">
    <location>
        <begin position="1"/>
        <end position="124"/>
    </location>
</feature>
<comment type="caution">
    <text evidence="2">The sequence shown here is derived from an EMBL/GenBank/DDBJ whole genome shotgun (WGS) entry which is preliminary data.</text>
</comment>
<evidence type="ECO:0000256" key="1">
    <source>
        <dbReference type="SAM" id="MobiDB-lite"/>
    </source>
</evidence>